<feature type="binding site" evidence="3">
    <location>
        <begin position="80"/>
        <end position="86"/>
    </location>
    <ligand>
        <name>CTP</name>
        <dbReference type="ChEBI" id="CHEBI:37563"/>
    </ligand>
</feature>
<keyword evidence="2 3" id="KW-0548">Nucleotidyltransferase</keyword>
<feature type="site" description="Positions ribitol 5-phosphate for the nucleophilic attack" evidence="3">
    <location>
        <position position="214"/>
    </location>
</feature>
<dbReference type="RefSeq" id="WP_045152085.1">
    <property type="nucleotide sequence ID" value="NZ_JZSW01000003.1"/>
</dbReference>
<dbReference type="PROSITE" id="PS01295">
    <property type="entry name" value="ISPD"/>
    <property type="match status" value="1"/>
</dbReference>
<dbReference type="InterPro" id="IPR029044">
    <property type="entry name" value="Nucleotide-diphossugar_trans"/>
</dbReference>
<comment type="similarity">
    <text evidence="3">Belongs to the IspD/TarI cytidylyltransferase family. TarI subfamily.</text>
</comment>
<dbReference type="HAMAP" id="MF_02068">
    <property type="entry name" value="TarI"/>
    <property type="match status" value="1"/>
</dbReference>
<keyword evidence="1 3" id="KW-0808">Transferase</keyword>
<evidence type="ECO:0000256" key="1">
    <source>
        <dbReference type="ARBA" id="ARBA00022679"/>
    </source>
</evidence>
<dbReference type="CDD" id="cd02516">
    <property type="entry name" value="CDP-ME_synthetase"/>
    <property type="match status" value="1"/>
</dbReference>
<comment type="caution">
    <text evidence="4">The sequence shown here is derived from an EMBL/GenBank/DDBJ whole genome shotgun (WGS) entry which is preliminary data.</text>
</comment>
<comment type="catalytic activity">
    <reaction evidence="3">
        <text>D-ribitol 5-phosphate + CTP + H(+) = CDP-L-ribitol + diphosphate</text>
        <dbReference type="Rhea" id="RHEA:12456"/>
        <dbReference type="ChEBI" id="CHEBI:15378"/>
        <dbReference type="ChEBI" id="CHEBI:33019"/>
        <dbReference type="ChEBI" id="CHEBI:37563"/>
        <dbReference type="ChEBI" id="CHEBI:57608"/>
        <dbReference type="ChEBI" id="CHEBI:57695"/>
        <dbReference type="EC" id="2.7.7.40"/>
    </reaction>
</comment>
<protein>
    <recommendedName>
        <fullName evidence="3">Ribitol-5-phosphate cytidylyltransferase</fullName>
        <ecNumber evidence="3">2.7.7.40</ecNumber>
    </recommendedName>
</protein>
<feature type="binding site" evidence="3">
    <location>
        <begin position="7"/>
        <end position="10"/>
    </location>
    <ligand>
        <name>CTP</name>
        <dbReference type="ChEBI" id="CHEBI:37563"/>
    </ligand>
</feature>
<dbReference type="InterPro" id="IPR034683">
    <property type="entry name" value="IspD/TarI"/>
</dbReference>
<dbReference type="Proteomes" id="UP000240989">
    <property type="component" value="Unassembled WGS sequence"/>
</dbReference>
<dbReference type="InterPro" id="IPR018294">
    <property type="entry name" value="ISPD_synthase_CS"/>
</dbReference>
<comment type="function">
    <text evidence="3">Catalyzes the transfer of the cytidylyl group of CTP to D-ribitol 5-phosphate.</text>
</comment>
<organism evidence="4 5">
    <name type="scientific">Photobacterium angustum</name>
    <dbReference type="NCBI Taxonomy" id="661"/>
    <lineage>
        <taxon>Bacteria</taxon>
        <taxon>Pseudomonadati</taxon>
        <taxon>Pseudomonadota</taxon>
        <taxon>Gammaproteobacteria</taxon>
        <taxon>Vibrionales</taxon>
        <taxon>Vibrionaceae</taxon>
        <taxon>Photobacterium</taxon>
    </lineage>
</organism>
<dbReference type="EMBL" id="PYOU01000035">
    <property type="protein sequence ID" value="PSX01048.1"/>
    <property type="molecule type" value="Genomic_DNA"/>
</dbReference>
<feature type="site" description="Transition state stabilizer" evidence="3">
    <location>
        <position position="22"/>
    </location>
</feature>
<proteinExistence type="inferred from homology"/>
<gene>
    <name evidence="4" type="ORF">C0W27_22485</name>
</gene>
<dbReference type="NCBIfam" id="NF001183">
    <property type="entry name" value="PRK00155.1-3"/>
    <property type="match status" value="1"/>
</dbReference>
<dbReference type="InterPro" id="IPR034709">
    <property type="entry name" value="TarI"/>
</dbReference>
<reference evidence="4 5" key="1">
    <citation type="submission" date="2018-01" db="EMBL/GenBank/DDBJ databases">
        <title>Whole genome sequencing of Histamine producing bacteria.</title>
        <authorList>
            <person name="Butler K."/>
        </authorList>
    </citation>
    <scope>NUCLEOTIDE SEQUENCE [LARGE SCALE GENOMIC DNA]</scope>
    <source>
        <strain evidence="4 5">A6-1</strain>
    </source>
</reference>
<dbReference type="Pfam" id="PF01128">
    <property type="entry name" value="IspD"/>
    <property type="match status" value="1"/>
</dbReference>
<feature type="site" description="Transition state stabilizer" evidence="3">
    <location>
        <position position="14"/>
    </location>
</feature>
<accession>A0ABX5GXR9</accession>
<evidence type="ECO:0000256" key="3">
    <source>
        <dbReference type="HAMAP-Rule" id="MF_02068"/>
    </source>
</evidence>
<name>A0ABX5GXR9_PHOAN</name>
<keyword evidence="5" id="KW-1185">Reference proteome</keyword>
<dbReference type="PANTHER" id="PTHR43015">
    <property type="entry name" value="D-RIBITOL-5-PHOSPHATE CYTIDYLYLTRANSFERASE"/>
    <property type="match status" value="1"/>
</dbReference>
<dbReference type="PANTHER" id="PTHR43015:SF1">
    <property type="entry name" value="D-RIBITOL-5-PHOSPHATE CYTIDYLYLTRANSFERASE"/>
    <property type="match status" value="1"/>
</dbReference>
<feature type="site" description="Positions ribitol 5-phosphate for the nucleophilic attack" evidence="3">
    <location>
        <position position="157"/>
    </location>
</feature>
<evidence type="ECO:0000313" key="4">
    <source>
        <dbReference type="EMBL" id="PSX01048.1"/>
    </source>
</evidence>
<dbReference type="EC" id="2.7.7.40" evidence="3"/>
<evidence type="ECO:0000313" key="5">
    <source>
        <dbReference type="Proteomes" id="UP000240989"/>
    </source>
</evidence>
<dbReference type="SUPFAM" id="SSF53448">
    <property type="entry name" value="Nucleotide-diphospho-sugar transferases"/>
    <property type="match status" value="1"/>
</dbReference>
<comment type="caution">
    <text evidence="3">Lacks conserved residue(s) required for the propagation of feature annotation.</text>
</comment>
<sequence length="238" mass="27093">MNISLIFAGGVGTRMGNKAKPKQFLELYGKPVIIYTLEHFENNDDVDAIVIVCKHEWIDYLKKLLERFNINKVVKVISGGETGQESIFNGIDYIHKNYNEDSIVLIHDGVRPLINQDIINKNIKSVIDNGSAITSCPPVETFVRVDKNNKVMDVHDRSMSRLAKAPQSFYIKDIYYAHKKAIDDKYFEAIDSCSLMRHYGFNVHLIDGISENIKITTPIDFYIFKAIVDAKEQTAIFG</sequence>
<dbReference type="Gene3D" id="3.90.550.10">
    <property type="entry name" value="Spore Coat Polysaccharide Biosynthesis Protein SpsA, Chain A"/>
    <property type="match status" value="1"/>
</dbReference>
<dbReference type="GO" id="GO:0016779">
    <property type="term" value="F:nucleotidyltransferase activity"/>
    <property type="evidence" value="ECO:0007669"/>
    <property type="project" value="UniProtKB-KW"/>
</dbReference>
<evidence type="ECO:0000256" key="2">
    <source>
        <dbReference type="ARBA" id="ARBA00022695"/>
    </source>
</evidence>